<gene>
    <name evidence="1" type="ORF">PN36_26615</name>
</gene>
<organism evidence="1 2">
    <name type="scientific">Candidatus Thiomargarita nelsonii</name>
    <dbReference type="NCBI Taxonomy" id="1003181"/>
    <lineage>
        <taxon>Bacteria</taxon>
        <taxon>Pseudomonadati</taxon>
        <taxon>Pseudomonadota</taxon>
        <taxon>Gammaproteobacteria</taxon>
        <taxon>Thiotrichales</taxon>
        <taxon>Thiotrichaceae</taxon>
        <taxon>Thiomargarita</taxon>
    </lineage>
</organism>
<reference evidence="1 2" key="1">
    <citation type="journal article" date="2016" name="Front. Microbiol.">
        <title>Single-Cell (Meta-)Genomics of a Dimorphic Candidatus Thiomargarita nelsonii Reveals Genomic Plasticity.</title>
        <authorList>
            <person name="Flood B.E."/>
            <person name="Fliss P."/>
            <person name="Jones D.S."/>
            <person name="Dick G.J."/>
            <person name="Jain S."/>
            <person name="Kaster A.K."/>
            <person name="Winkel M."/>
            <person name="Mussmann M."/>
            <person name="Bailey J."/>
        </authorList>
    </citation>
    <scope>NUCLEOTIDE SEQUENCE [LARGE SCALE GENOMIC DNA]</scope>
    <source>
        <strain evidence="1">Hydrate Ridge</strain>
    </source>
</reference>
<evidence type="ECO:0000313" key="1">
    <source>
        <dbReference type="EMBL" id="KHD06631.1"/>
    </source>
</evidence>
<name>A0A0A6RRW7_9GAMM</name>
<dbReference type="EMBL" id="JSZA02000157">
    <property type="protein sequence ID" value="KHD06631.1"/>
    <property type="molecule type" value="Genomic_DNA"/>
</dbReference>
<comment type="caution">
    <text evidence="1">The sequence shown here is derived from an EMBL/GenBank/DDBJ whole genome shotgun (WGS) entry which is preliminary data.</text>
</comment>
<accession>A0A0A6RRW7</accession>
<proteinExistence type="predicted"/>
<dbReference type="AlphaFoldDB" id="A0A0A6RRW7"/>
<evidence type="ECO:0000313" key="2">
    <source>
        <dbReference type="Proteomes" id="UP000030428"/>
    </source>
</evidence>
<protein>
    <submittedName>
        <fullName evidence="1">Uncharacterized protein</fullName>
    </submittedName>
</protein>
<sequence length="76" mass="8635">MLAVAGTYQNGKVIFKEKIPFTEKVTVIVTFLEEPKKRIAKKIDMAGFSFIKSREILKDVKGSFSDVLIEERRSAL</sequence>
<dbReference type="Proteomes" id="UP000030428">
    <property type="component" value="Unassembled WGS sequence"/>
</dbReference>
<keyword evidence="2" id="KW-1185">Reference proteome</keyword>